<evidence type="ECO:0000256" key="8">
    <source>
        <dbReference type="PIRSR" id="PIRSR000005-1"/>
    </source>
</evidence>
<dbReference type="InterPro" id="IPR050597">
    <property type="entry name" value="Cytochrome_c_Oxidase_Subunit"/>
</dbReference>
<comment type="subcellular location">
    <subcellularLocation>
        <location evidence="1">Periplasm</location>
    </subcellularLocation>
</comment>
<feature type="binding site" description="axial binding residue" evidence="9">
    <location>
        <position position="133"/>
    </location>
    <ligand>
        <name>heme c</name>
        <dbReference type="ChEBI" id="CHEBI:61717"/>
        <label>2</label>
    </ligand>
    <ligandPart>
        <name>Fe</name>
        <dbReference type="ChEBI" id="CHEBI:18248"/>
    </ligandPart>
</feature>
<dbReference type="InterPro" id="IPR008168">
    <property type="entry name" value="Cyt_C_IC"/>
</dbReference>
<sequence length="200" mass="21266">MKNLLISLIVSAGLMSVAHAGDAEAGKAKSATCAACHGADGNSLAPTFPKIAGQGERYLVKQMLDIRDGRRSVPEMVPFVSGLSDEDIADISAYFAAQAPSAGGAKEELVALGQRVYRGGIEERGIPACIACHGPNGNGIEPAMFPRLAGQHATYTVTQLNKFSMNERQNDGDTRLMRDIAYRMHATEIEAVASYIEGLR</sequence>
<dbReference type="PROSITE" id="PS51007">
    <property type="entry name" value="CYTC"/>
    <property type="match status" value="2"/>
</dbReference>
<dbReference type="GO" id="GO:0042597">
    <property type="term" value="C:periplasmic space"/>
    <property type="evidence" value="ECO:0007669"/>
    <property type="project" value="UniProtKB-SubCell"/>
</dbReference>
<evidence type="ECO:0000256" key="4">
    <source>
        <dbReference type="ARBA" id="ARBA00022723"/>
    </source>
</evidence>
<dbReference type="KEGG" id="vcw:GJQ55_00345"/>
<keyword evidence="6" id="KW-0249">Electron transport</keyword>
<dbReference type="Gene3D" id="1.10.760.10">
    <property type="entry name" value="Cytochrome c-like domain"/>
    <property type="match status" value="2"/>
</dbReference>
<evidence type="ECO:0000256" key="3">
    <source>
        <dbReference type="ARBA" id="ARBA00022617"/>
    </source>
</evidence>
<accession>A0A9E8FPH7</accession>
<evidence type="ECO:0000256" key="9">
    <source>
        <dbReference type="PIRSR" id="PIRSR000005-2"/>
    </source>
</evidence>
<dbReference type="EMBL" id="CP046056">
    <property type="protein sequence ID" value="QQD23017.1"/>
    <property type="molecule type" value="Genomic_DNA"/>
</dbReference>
<dbReference type="GO" id="GO:0009055">
    <property type="term" value="F:electron transfer activity"/>
    <property type="evidence" value="ECO:0007669"/>
    <property type="project" value="InterPro"/>
</dbReference>
<evidence type="ECO:0000313" key="11">
    <source>
        <dbReference type="Proteomes" id="UP000596074"/>
    </source>
</evidence>
<evidence type="ECO:0000313" key="10">
    <source>
        <dbReference type="EMBL" id="QQD23017.1"/>
    </source>
</evidence>
<keyword evidence="5" id="KW-0574">Periplasm</keyword>
<feature type="binding site" description="covalent" evidence="8">
    <location>
        <position position="129"/>
    </location>
    <ligand>
        <name>heme c</name>
        <dbReference type="ChEBI" id="CHEBI:61717"/>
        <label>2</label>
    </ligand>
</feature>
<dbReference type="InterPro" id="IPR009056">
    <property type="entry name" value="Cyt_c-like_dom"/>
</dbReference>
<dbReference type="InterPro" id="IPR036909">
    <property type="entry name" value="Cyt_c-like_dom_sf"/>
</dbReference>
<keyword evidence="11" id="KW-1185">Reference proteome</keyword>
<feature type="binding site" description="covalent" evidence="8">
    <location>
        <position position="132"/>
    </location>
    <ligand>
        <name>heme c</name>
        <dbReference type="ChEBI" id="CHEBI:61717"/>
        <label>2</label>
    </ligand>
</feature>
<gene>
    <name evidence="10" type="ORF">GJQ55_00345</name>
</gene>
<dbReference type="PIRSF" id="PIRSF000005">
    <property type="entry name" value="Cytochrome_c4"/>
    <property type="match status" value="1"/>
</dbReference>
<feature type="binding site" description="axial binding residue" evidence="9">
    <location>
        <position position="177"/>
    </location>
    <ligand>
        <name>heme c</name>
        <dbReference type="ChEBI" id="CHEBI:61717"/>
        <label>2</label>
    </ligand>
    <ligandPart>
        <name>Fe</name>
        <dbReference type="ChEBI" id="CHEBI:18248"/>
    </ligandPart>
</feature>
<keyword evidence="2" id="KW-0813">Transport</keyword>
<comment type="PTM">
    <text evidence="8">Binds 2 heme c groups covalently per subunit.</text>
</comment>
<dbReference type="GO" id="GO:0020037">
    <property type="term" value="F:heme binding"/>
    <property type="evidence" value="ECO:0007669"/>
    <property type="project" value="InterPro"/>
</dbReference>
<protein>
    <submittedName>
        <fullName evidence="10">C-type cytochrome</fullName>
    </submittedName>
</protein>
<dbReference type="AlphaFoldDB" id="A0A9E8FPH7"/>
<evidence type="ECO:0000256" key="1">
    <source>
        <dbReference type="ARBA" id="ARBA00004418"/>
    </source>
</evidence>
<organism evidence="10 11">
    <name type="scientific">Venatoribacter cucullus</name>
    <dbReference type="NCBI Taxonomy" id="2661630"/>
    <lineage>
        <taxon>Bacteria</taxon>
        <taxon>Pseudomonadati</taxon>
        <taxon>Pseudomonadota</taxon>
        <taxon>Gammaproteobacteria</taxon>
        <taxon>Oceanospirillales</taxon>
        <taxon>Oceanospirillaceae</taxon>
        <taxon>Venatoribacter</taxon>
    </lineage>
</organism>
<dbReference type="PRINTS" id="PR00605">
    <property type="entry name" value="CYTCHROMECIC"/>
</dbReference>
<feature type="binding site" description="axial binding residue" evidence="9">
    <location>
        <position position="76"/>
    </location>
    <ligand>
        <name>heme c</name>
        <dbReference type="ChEBI" id="CHEBI:61717"/>
        <label>1</label>
    </ligand>
    <ligandPart>
        <name>Fe</name>
        <dbReference type="ChEBI" id="CHEBI:18248"/>
    </ligandPart>
</feature>
<dbReference type="RefSeq" id="WP_228345528.1">
    <property type="nucleotide sequence ID" value="NZ_CP045550.1"/>
</dbReference>
<evidence type="ECO:0000256" key="2">
    <source>
        <dbReference type="ARBA" id="ARBA00022448"/>
    </source>
</evidence>
<dbReference type="GO" id="GO:0005506">
    <property type="term" value="F:iron ion binding"/>
    <property type="evidence" value="ECO:0007669"/>
    <property type="project" value="InterPro"/>
</dbReference>
<dbReference type="InterPro" id="IPR024167">
    <property type="entry name" value="Cytochrome_c4-like"/>
</dbReference>
<name>A0A9E8FPH7_9GAMM</name>
<dbReference type="SUPFAM" id="SSF46626">
    <property type="entry name" value="Cytochrome c"/>
    <property type="match status" value="2"/>
</dbReference>
<keyword evidence="3 8" id="KW-0349">Heme</keyword>
<keyword evidence="7 9" id="KW-0408">Iron</keyword>
<evidence type="ECO:0000256" key="5">
    <source>
        <dbReference type="ARBA" id="ARBA00022764"/>
    </source>
</evidence>
<dbReference type="Proteomes" id="UP000596074">
    <property type="component" value="Chromosome"/>
</dbReference>
<feature type="binding site" description="covalent" evidence="8">
    <location>
        <position position="33"/>
    </location>
    <ligand>
        <name>heme c</name>
        <dbReference type="ChEBI" id="CHEBI:61717"/>
        <label>1</label>
    </ligand>
</feature>
<evidence type="ECO:0000256" key="6">
    <source>
        <dbReference type="ARBA" id="ARBA00022982"/>
    </source>
</evidence>
<feature type="binding site" description="covalent" evidence="8">
    <location>
        <position position="36"/>
    </location>
    <ligand>
        <name>heme c</name>
        <dbReference type="ChEBI" id="CHEBI:61717"/>
        <label>1</label>
    </ligand>
</feature>
<dbReference type="PANTHER" id="PTHR33751">
    <property type="entry name" value="CBB3-TYPE CYTOCHROME C OXIDASE SUBUNIT FIXP"/>
    <property type="match status" value="1"/>
</dbReference>
<proteinExistence type="predicted"/>
<reference evidence="10 11" key="1">
    <citation type="submission" date="2019-11" db="EMBL/GenBank/DDBJ databases">
        <title>Venatorbacter sp. nov. a predator of Campylobacter and other Gram-negative bacteria.</title>
        <authorList>
            <person name="Saeedi A."/>
            <person name="Cummings N.J."/>
            <person name="Connerton I.F."/>
            <person name="Connerton P.L."/>
        </authorList>
    </citation>
    <scope>NUCLEOTIDE SEQUENCE [LARGE SCALE GENOMIC DNA]</scope>
    <source>
        <strain evidence="10">XL5</strain>
    </source>
</reference>
<keyword evidence="4 9" id="KW-0479">Metal-binding</keyword>
<dbReference type="Pfam" id="PF00034">
    <property type="entry name" value="Cytochrom_C"/>
    <property type="match status" value="2"/>
</dbReference>
<evidence type="ECO:0000256" key="7">
    <source>
        <dbReference type="ARBA" id="ARBA00023004"/>
    </source>
</evidence>
<feature type="binding site" description="axial binding residue" evidence="9">
    <location>
        <position position="37"/>
    </location>
    <ligand>
        <name>heme c</name>
        <dbReference type="ChEBI" id="CHEBI:61717"/>
        <label>1</label>
    </ligand>
    <ligandPart>
        <name>Fe</name>
        <dbReference type="ChEBI" id="CHEBI:18248"/>
    </ligandPart>
</feature>
<dbReference type="PANTHER" id="PTHR33751:SF9">
    <property type="entry name" value="CYTOCHROME C4"/>
    <property type="match status" value="1"/>
</dbReference>